<protein>
    <submittedName>
        <fullName evidence="5">Peptidase M12B domain-containing protein</fullName>
    </submittedName>
</protein>
<dbReference type="OrthoDB" id="2131567at2759"/>
<dbReference type="GO" id="GO:0046872">
    <property type="term" value="F:metal ion binding"/>
    <property type="evidence" value="ECO:0007669"/>
    <property type="project" value="UniProtKB-KW"/>
</dbReference>
<keyword evidence="4" id="KW-1185">Reference proteome</keyword>
<feature type="active site" evidence="1">
    <location>
        <position position="156"/>
    </location>
</feature>
<comment type="caution">
    <text evidence="1">Lacks conserved residue(s) required for the propagation of feature annotation.</text>
</comment>
<evidence type="ECO:0000259" key="2">
    <source>
        <dbReference type="PROSITE" id="PS50215"/>
    </source>
</evidence>
<dbReference type="GO" id="GO:0006509">
    <property type="term" value="P:membrane protein ectodomain proteolysis"/>
    <property type="evidence" value="ECO:0007669"/>
    <property type="project" value="TreeGrafter"/>
</dbReference>
<dbReference type="GO" id="GO:0004222">
    <property type="term" value="F:metalloendopeptidase activity"/>
    <property type="evidence" value="ECO:0007669"/>
    <property type="project" value="InterPro"/>
</dbReference>
<feature type="binding site" evidence="1">
    <location>
        <position position="159"/>
    </location>
    <ligand>
        <name>Zn(2+)</name>
        <dbReference type="ChEBI" id="CHEBI:29105"/>
        <note>catalytic</note>
    </ligand>
</feature>
<feature type="domain" description="Peptidase M12B" evidence="2">
    <location>
        <begin position="33"/>
        <end position="190"/>
    </location>
</feature>
<dbReference type="PANTHER" id="PTHR11905">
    <property type="entry name" value="ADAM A DISINTEGRIN AND METALLOPROTEASE DOMAIN"/>
    <property type="match status" value="1"/>
</dbReference>
<dbReference type="PROSITE" id="PS50215">
    <property type="entry name" value="ADAM_MEPRO"/>
    <property type="match status" value="1"/>
</dbReference>
<dbReference type="InterPro" id="IPR024079">
    <property type="entry name" value="MetalloPept_cat_dom_sf"/>
</dbReference>
<evidence type="ECO:0000313" key="4">
    <source>
        <dbReference type="Proteomes" id="UP000267096"/>
    </source>
</evidence>
<gene>
    <name evidence="3" type="ORF">ASIM_LOCUS4101</name>
</gene>
<dbReference type="InterPro" id="IPR001590">
    <property type="entry name" value="Peptidase_M12B"/>
</dbReference>
<dbReference type="PANTHER" id="PTHR11905:SF238">
    <property type="entry name" value="PEPTIDASE M12B DOMAIN-CONTAINING PROTEIN-RELATED"/>
    <property type="match status" value="1"/>
</dbReference>
<reference evidence="3 4" key="2">
    <citation type="submission" date="2018-11" db="EMBL/GenBank/DDBJ databases">
        <authorList>
            <consortium name="Pathogen Informatics"/>
        </authorList>
    </citation>
    <scope>NUCLEOTIDE SEQUENCE [LARGE SCALE GENOMIC DNA]</scope>
</reference>
<reference evidence="5" key="1">
    <citation type="submission" date="2017-02" db="UniProtKB">
        <authorList>
            <consortium name="WormBaseParasite"/>
        </authorList>
    </citation>
    <scope>IDENTIFICATION</scope>
</reference>
<organism evidence="5">
    <name type="scientific">Anisakis simplex</name>
    <name type="common">Herring worm</name>
    <dbReference type="NCBI Taxonomy" id="6269"/>
    <lineage>
        <taxon>Eukaryota</taxon>
        <taxon>Metazoa</taxon>
        <taxon>Ecdysozoa</taxon>
        <taxon>Nematoda</taxon>
        <taxon>Chromadorea</taxon>
        <taxon>Rhabditida</taxon>
        <taxon>Spirurina</taxon>
        <taxon>Ascaridomorpha</taxon>
        <taxon>Ascaridoidea</taxon>
        <taxon>Anisakidae</taxon>
        <taxon>Anisakis</taxon>
        <taxon>Anisakis simplex complex</taxon>
    </lineage>
</organism>
<keyword evidence="1" id="KW-0479">Metal-binding</keyword>
<name>A0A0M3J9L8_ANISI</name>
<keyword evidence="1" id="KW-0862">Zinc</keyword>
<dbReference type="SUPFAM" id="SSF55486">
    <property type="entry name" value="Metalloproteases ('zincins'), catalytic domain"/>
    <property type="match status" value="1"/>
</dbReference>
<feature type="binding site" evidence="1">
    <location>
        <position position="165"/>
    </location>
    <ligand>
        <name>Zn(2+)</name>
        <dbReference type="ChEBI" id="CHEBI:29105"/>
        <note>catalytic</note>
    </ligand>
</feature>
<proteinExistence type="predicted"/>
<dbReference type="Pfam" id="PF01421">
    <property type="entry name" value="Reprolysin"/>
    <property type="match status" value="1"/>
</dbReference>
<dbReference type="EMBL" id="UYRR01006891">
    <property type="protein sequence ID" value="VDK23093.1"/>
    <property type="molecule type" value="Genomic_DNA"/>
</dbReference>
<dbReference type="WBParaSite" id="ASIM_0000428301-mRNA-1">
    <property type="protein sequence ID" value="ASIM_0000428301-mRNA-1"/>
    <property type="gene ID" value="ASIM_0000428301"/>
</dbReference>
<evidence type="ECO:0000313" key="3">
    <source>
        <dbReference type="EMBL" id="VDK23093.1"/>
    </source>
</evidence>
<dbReference type="Proteomes" id="UP000267096">
    <property type="component" value="Unassembled WGS sequence"/>
</dbReference>
<accession>A0A0M3J9L8</accession>
<evidence type="ECO:0000256" key="1">
    <source>
        <dbReference type="PROSITE-ProRule" id="PRU00276"/>
    </source>
</evidence>
<evidence type="ECO:0000313" key="5">
    <source>
        <dbReference type="WBParaSite" id="ASIM_0000428301-mRNA-1"/>
    </source>
</evidence>
<dbReference type="AlphaFoldDB" id="A0A0M3J9L8"/>
<sequence length="190" mass="21304">MILTIKPTNQHGLVTVATTVPDWSDANTYGKARYIETLLIADIGVSKRFNRDMKKLRRAVVTLMQALNLYLYQLDIRLIVVDVVEMIAHNVTLERFAGYKREKFHEFPAHDLAILISSTYEGGIAYVNGICGRSAVGIIGFFADAPMEYASIFFHELAHLLGLSHDAKNDCSCRQTSLDSDEGCLKIEYV</sequence>
<dbReference type="Gene3D" id="3.40.390.10">
    <property type="entry name" value="Collagenase (Catalytic Domain)"/>
    <property type="match status" value="1"/>
</dbReference>
<feature type="binding site" evidence="1">
    <location>
        <position position="155"/>
    </location>
    <ligand>
        <name>Zn(2+)</name>
        <dbReference type="ChEBI" id="CHEBI:29105"/>
        <note>catalytic</note>
    </ligand>
</feature>